<comment type="similarity">
    <text evidence="3 13">Belongs to the CDP-alcohol phosphatidyltransferase class-I family.</text>
</comment>
<keyword evidence="6" id="KW-0812">Transmembrane</keyword>
<reference evidence="15" key="1">
    <citation type="submission" date="2022-05" db="EMBL/GenBank/DDBJ databases">
        <title>The Musa troglodytarum L. genome provides insights into the mechanism of non-climacteric behaviour and enrichment of carotenoids.</title>
        <authorList>
            <person name="Wang J."/>
        </authorList>
    </citation>
    <scope>NUCLEOTIDE SEQUENCE</scope>
    <source>
        <tissue evidence="15">Leaf</tissue>
    </source>
</reference>
<dbReference type="Proteomes" id="UP001055439">
    <property type="component" value="Chromosome 6"/>
</dbReference>
<evidence type="ECO:0000256" key="2">
    <source>
        <dbReference type="ARBA" id="ARBA00004141"/>
    </source>
</evidence>
<keyword evidence="16" id="KW-1185">Reference proteome</keyword>
<dbReference type="InterPro" id="IPR050324">
    <property type="entry name" value="CDP-alcohol_PTase-I"/>
</dbReference>
<protein>
    <submittedName>
        <fullName evidence="15">CDP-alcohol phosphatidyltransferase</fullName>
    </submittedName>
</protein>
<accession>A0A9E7G648</accession>
<dbReference type="PANTHER" id="PTHR14269">
    <property type="entry name" value="CDP-DIACYLGLYCEROL--GLYCEROL-3-PHOSPHATE 3-PHOSPHATIDYLTRANSFERASE-RELATED"/>
    <property type="match status" value="1"/>
</dbReference>
<keyword evidence="11" id="KW-0594">Phospholipid biosynthesis</keyword>
<keyword evidence="5 13" id="KW-0808">Transferase</keyword>
<dbReference type="GO" id="GO:0016020">
    <property type="term" value="C:membrane"/>
    <property type="evidence" value="ECO:0007669"/>
    <property type="project" value="UniProtKB-SubCell"/>
</dbReference>
<evidence type="ECO:0000256" key="13">
    <source>
        <dbReference type="RuleBase" id="RU003750"/>
    </source>
</evidence>
<organism evidence="15 16">
    <name type="scientific">Musa troglodytarum</name>
    <name type="common">fe'i banana</name>
    <dbReference type="NCBI Taxonomy" id="320322"/>
    <lineage>
        <taxon>Eukaryota</taxon>
        <taxon>Viridiplantae</taxon>
        <taxon>Streptophyta</taxon>
        <taxon>Embryophyta</taxon>
        <taxon>Tracheophyta</taxon>
        <taxon>Spermatophyta</taxon>
        <taxon>Magnoliopsida</taxon>
        <taxon>Liliopsida</taxon>
        <taxon>Zingiberales</taxon>
        <taxon>Musaceae</taxon>
        <taxon>Musa</taxon>
    </lineage>
</organism>
<comment type="subcellular location">
    <subcellularLocation>
        <location evidence="2">Membrane</location>
        <topology evidence="2">Multi-pass membrane protein</topology>
    </subcellularLocation>
</comment>
<sequence length="371" mass="40635">MDGNCQNPRPYPTRHLPPPRKPREDPNRAFFSSSVRLPMAVFRTLIRSLRAPAPPLPLAAFSCSPLSPALAAAPNPFSFVLRLTSVPPPLFWPPSRWVPFSGPLFLSSPPWMLSQSATPLYLRGKDAIFPKDLLQVRSFPIPLGLRSLGEVGRGFGDVVKWREKGSVGGEVSEVVIHEKLLNLPNLISISRMVSGPLIGWMIVHDMYLPAFGALVVSGATDWLDGFLARKMGINSVVGSYLDPLADKVLISCVALAMVEKELLNPVLVGLVVLRDVALVSGAVYKRASSLGWEWKNWSEFIDLDAAHREKVEPLFISKVNTVFQLLLVAAALLQPDFGSAETQEYITYLSWLVASTTAASAVAYGAQHLCR</sequence>
<dbReference type="FunFam" id="1.20.120.1760:FF:000020">
    <property type="entry name" value="cardiolipin synthase (CMP-forming), mitochondrial"/>
    <property type="match status" value="1"/>
</dbReference>
<evidence type="ECO:0000256" key="4">
    <source>
        <dbReference type="ARBA" id="ARBA00022516"/>
    </source>
</evidence>
<evidence type="ECO:0000256" key="12">
    <source>
        <dbReference type="ARBA" id="ARBA00023264"/>
    </source>
</evidence>
<keyword evidence="10" id="KW-0472">Membrane</keyword>
<comment type="cofactor">
    <cofactor evidence="1">
        <name>Mn(2+)</name>
        <dbReference type="ChEBI" id="CHEBI:29035"/>
    </cofactor>
</comment>
<name>A0A9E7G648_9LILI</name>
<evidence type="ECO:0000256" key="14">
    <source>
        <dbReference type="SAM" id="MobiDB-lite"/>
    </source>
</evidence>
<dbReference type="InterPro" id="IPR000462">
    <property type="entry name" value="CDP-OH_P_trans"/>
</dbReference>
<evidence type="ECO:0000313" key="15">
    <source>
        <dbReference type="EMBL" id="URE08966.1"/>
    </source>
</evidence>
<dbReference type="InterPro" id="IPR048254">
    <property type="entry name" value="CDP_ALCOHOL_P_TRANSF_CS"/>
</dbReference>
<keyword evidence="8" id="KW-1133">Transmembrane helix</keyword>
<proteinExistence type="inferred from homology"/>
<evidence type="ECO:0000256" key="10">
    <source>
        <dbReference type="ARBA" id="ARBA00023136"/>
    </source>
</evidence>
<feature type="region of interest" description="Disordered" evidence="14">
    <location>
        <begin position="1"/>
        <end position="25"/>
    </location>
</feature>
<dbReference type="PANTHER" id="PTHR14269:SF60">
    <property type="entry name" value="CARDIOLIPIN SYNTHASE (CMP-FORMING)"/>
    <property type="match status" value="1"/>
</dbReference>
<evidence type="ECO:0000256" key="6">
    <source>
        <dbReference type="ARBA" id="ARBA00022692"/>
    </source>
</evidence>
<evidence type="ECO:0000256" key="11">
    <source>
        <dbReference type="ARBA" id="ARBA00023209"/>
    </source>
</evidence>
<evidence type="ECO:0000256" key="1">
    <source>
        <dbReference type="ARBA" id="ARBA00001936"/>
    </source>
</evidence>
<dbReference type="Pfam" id="PF01066">
    <property type="entry name" value="CDP-OH_P_transf"/>
    <property type="match status" value="1"/>
</dbReference>
<dbReference type="EMBL" id="CP097508">
    <property type="protein sequence ID" value="URE08966.1"/>
    <property type="molecule type" value="Genomic_DNA"/>
</dbReference>
<gene>
    <name evidence="15" type="ORF">MUK42_22491</name>
</gene>
<dbReference type="OrthoDB" id="10020554at2759"/>
<keyword evidence="4" id="KW-0444">Lipid biosynthesis</keyword>
<evidence type="ECO:0000256" key="9">
    <source>
        <dbReference type="ARBA" id="ARBA00023098"/>
    </source>
</evidence>
<dbReference type="GO" id="GO:0032049">
    <property type="term" value="P:cardiolipin biosynthetic process"/>
    <property type="evidence" value="ECO:0007669"/>
    <property type="project" value="TreeGrafter"/>
</dbReference>
<dbReference type="Gene3D" id="1.20.120.1760">
    <property type="match status" value="1"/>
</dbReference>
<evidence type="ECO:0000256" key="8">
    <source>
        <dbReference type="ARBA" id="ARBA00022989"/>
    </source>
</evidence>
<evidence type="ECO:0000313" key="16">
    <source>
        <dbReference type="Proteomes" id="UP001055439"/>
    </source>
</evidence>
<dbReference type="InterPro" id="IPR043130">
    <property type="entry name" value="CDP-OH_PTrfase_TM_dom"/>
</dbReference>
<evidence type="ECO:0000256" key="3">
    <source>
        <dbReference type="ARBA" id="ARBA00010441"/>
    </source>
</evidence>
<keyword evidence="7" id="KW-0809">Transit peptide</keyword>
<dbReference type="GO" id="GO:0005739">
    <property type="term" value="C:mitochondrion"/>
    <property type="evidence" value="ECO:0007669"/>
    <property type="project" value="TreeGrafter"/>
</dbReference>
<evidence type="ECO:0000256" key="5">
    <source>
        <dbReference type="ARBA" id="ARBA00022679"/>
    </source>
</evidence>
<keyword evidence="12" id="KW-1208">Phospholipid metabolism</keyword>
<evidence type="ECO:0000256" key="7">
    <source>
        <dbReference type="ARBA" id="ARBA00022946"/>
    </source>
</evidence>
<keyword evidence="9" id="KW-0443">Lipid metabolism</keyword>
<dbReference type="AlphaFoldDB" id="A0A9E7G648"/>
<dbReference type="PROSITE" id="PS00379">
    <property type="entry name" value="CDP_ALCOHOL_P_TRANSF"/>
    <property type="match status" value="1"/>
</dbReference>
<dbReference type="GO" id="GO:0043337">
    <property type="term" value="F:cardiolipin synthase (CMP-forming)"/>
    <property type="evidence" value="ECO:0007669"/>
    <property type="project" value="TreeGrafter"/>
</dbReference>